<name>A0ABS3PYP0_9FLAO</name>
<organism evidence="2 3">
    <name type="scientific">Capnocytophaga bilenii</name>
    <dbReference type="NCBI Taxonomy" id="2819369"/>
    <lineage>
        <taxon>Bacteria</taxon>
        <taxon>Pseudomonadati</taxon>
        <taxon>Bacteroidota</taxon>
        <taxon>Flavobacteriia</taxon>
        <taxon>Flavobacteriales</taxon>
        <taxon>Flavobacteriaceae</taxon>
        <taxon>Capnocytophaga</taxon>
    </lineage>
</organism>
<dbReference type="PANTHER" id="PTHR37804">
    <property type="entry name" value="CDAA REGULATORY PROTEIN CDAR"/>
    <property type="match status" value="1"/>
</dbReference>
<reference evidence="2 3" key="1">
    <citation type="submission" date="2021-03" db="EMBL/GenBank/DDBJ databases">
        <title>Isolation and description of Capnocytophaga bilenii sp. nov., a novel Capnocytophaga species, isolated from a gingivitis subject.</title>
        <authorList>
            <person name="Antezack A."/>
            <person name="Monnet-Corti V."/>
            <person name="La Scola B."/>
        </authorList>
    </citation>
    <scope>NUCLEOTIDE SEQUENCE [LARGE SCALE GENOMIC DNA]</scope>
    <source>
        <strain evidence="2 3">Marseille-Q4570</strain>
    </source>
</reference>
<dbReference type="InterPro" id="IPR012505">
    <property type="entry name" value="YbbR"/>
</dbReference>
<dbReference type="RefSeq" id="WP_208058938.1">
    <property type="nucleotide sequence ID" value="NZ_JAGDYP010000006.1"/>
</dbReference>
<dbReference type="Gene3D" id="2.170.120.40">
    <property type="entry name" value="YbbR-like domain"/>
    <property type="match status" value="1"/>
</dbReference>
<evidence type="ECO:0000256" key="1">
    <source>
        <dbReference type="SAM" id="Phobius"/>
    </source>
</evidence>
<keyword evidence="1" id="KW-1133">Transmembrane helix</keyword>
<keyword evidence="3" id="KW-1185">Reference proteome</keyword>
<dbReference type="PANTHER" id="PTHR37804:SF1">
    <property type="entry name" value="CDAA REGULATORY PROTEIN CDAR"/>
    <property type="match status" value="1"/>
</dbReference>
<dbReference type="EMBL" id="JAGDYP010000006">
    <property type="protein sequence ID" value="MBO1884446.1"/>
    <property type="molecule type" value="Genomic_DNA"/>
</dbReference>
<sequence>MKRIVVFLRDSRTLTFVVCLVVTLFLWTPMKLSKNLLRELSVPVVITNLPADKVLIPSPENNYMKLLAEGNGFALLKAYSQNPVLHIDFQDLQPIDTHSYCLTKNGKDKLNNSYLSNFRIRTVVNDTLQLNLSPKHTKRVPVQVQLNVEYAKEYQLTELRIEPDSVTVSGSKAVIDTLRAITFTYHQRRIAKENFRKDYPLKNTPLLHYNTHKVAMQAFVDKVSEQLLRVPVQVINAPAGSQIKVFPNEITLLCTGDLELLKTLTPNDVSVTANVAEASGDNRIPLRLTTKAKRVKISFFNETTVDFLIRKE</sequence>
<proteinExistence type="predicted"/>
<feature type="transmembrane region" description="Helical" evidence="1">
    <location>
        <begin position="12"/>
        <end position="30"/>
    </location>
</feature>
<keyword evidence="1" id="KW-0812">Transmembrane</keyword>
<keyword evidence="1" id="KW-0472">Membrane</keyword>
<accession>A0ABS3PYP0</accession>
<gene>
    <name evidence="2" type="ORF">J4N46_08460</name>
</gene>
<dbReference type="InterPro" id="IPR053154">
    <property type="entry name" value="c-di-AMP_regulator"/>
</dbReference>
<dbReference type="Pfam" id="PF07949">
    <property type="entry name" value="YbbR"/>
    <property type="match status" value="1"/>
</dbReference>
<protein>
    <submittedName>
        <fullName evidence="2">YbbR-like domain-containing protein</fullName>
    </submittedName>
</protein>
<dbReference type="Gene3D" id="2.170.120.30">
    <property type="match status" value="1"/>
</dbReference>
<evidence type="ECO:0000313" key="2">
    <source>
        <dbReference type="EMBL" id="MBO1884446.1"/>
    </source>
</evidence>
<evidence type="ECO:0000313" key="3">
    <source>
        <dbReference type="Proteomes" id="UP000681610"/>
    </source>
</evidence>
<comment type="caution">
    <text evidence="2">The sequence shown here is derived from an EMBL/GenBank/DDBJ whole genome shotgun (WGS) entry which is preliminary data.</text>
</comment>
<dbReference type="Proteomes" id="UP000681610">
    <property type="component" value="Unassembled WGS sequence"/>
</dbReference>